<dbReference type="InterPro" id="IPR013320">
    <property type="entry name" value="ConA-like_dom_sf"/>
</dbReference>
<dbReference type="AlphaFoldDB" id="A0A1Q2ZVM2"/>
<feature type="domain" description="Glycosyl hydrolase family 32 C-terminal" evidence="8">
    <location>
        <begin position="375"/>
        <end position="504"/>
    </location>
</feature>
<evidence type="ECO:0000256" key="6">
    <source>
        <dbReference type="RuleBase" id="RU362110"/>
    </source>
</evidence>
<dbReference type="SUPFAM" id="SSF49899">
    <property type="entry name" value="Concanavalin A-like lectins/glucanases"/>
    <property type="match status" value="1"/>
</dbReference>
<dbReference type="EMBL" id="BDGX01000008">
    <property type="protein sequence ID" value="GAV47562.1"/>
    <property type="molecule type" value="Genomic_DNA"/>
</dbReference>
<dbReference type="InterPro" id="IPR013148">
    <property type="entry name" value="Glyco_hydro_32_N"/>
</dbReference>
<evidence type="ECO:0000256" key="2">
    <source>
        <dbReference type="ARBA" id="ARBA00022729"/>
    </source>
</evidence>
<dbReference type="GO" id="GO:0005987">
    <property type="term" value="P:sucrose catabolic process"/>
    <property type="evidence" value="ECO:0007669"/>
    <property type="project" value="TreeGrafter"/>
</dbReference>
<evidence type="ECO:0000313" key="10">
    <source>
        <dbReference type="Proteomes" id="UP000187013"/>
    </source>
</evidence>
<dbReference type="Gene3D" id="2.115.10.20">
    <property type="entry name" value="Glycosyl hydrolase domain, family 43"/>
    <property type="match status" value="1"/>
</dbReference>
<dbReference type="Proteomes" id="UP000187013">
    <property type="component" value="Unassembled WGS sequence"/>
</dbReference>
<evidence type="ECO:0000256" key="5">
    <source>
        <dbReference type="ARBA" id="ARBA00023295"/>
    </source>
</evidence>
<comment type="similarity">
    <text evidence="1 6">Belongs to the glycosyl hydrolase 32 family.</text>
</comment>
<proteinExistence type="inferred from homology"/>
<accession>A0A1Q2ZVM2</accession>
<dbReference type="PANTHER" id="PTHR42800:SF4">
    <property type="entry name" value="INVERTASE 2"/>
    <property type="match status" value="1"/>
</dbReference>
<dbReference type="PANTHER" id="PTHR42800">
    <property type="entry name" value="EXOINULINASE INUD (AFU_ORTHOLOGUE AFUA_5G00480)"/>
    <property type="match status" value="1"/>
</dbReference>
<dbReference type="InterPro" id="IPR013189">
    <property type="entry name" value="Glyco_hydro_32_C"/>
</dbReference>
<dbReference type="InterPro" id="IPR018053">
    <property type="entry name" value="Glyco_hydro_32_AS"/>
</dbReference>
<dbReference type="Gene3D" id="2.60.120.560">
    <property type="entry name" value="Exo-inulinase, domain 1"/>
    <property type="match status" value="1"/>
</dbReference>
<evidence type="ECO:0000256" key="4">
    <source>
        <dbReference type="ARBA" id="ARBA00023180"/>
    </source>
</evidence>
<sequence length="526" mass="60283">MGLQDLEHPLVHLTPPHGWLNDPNGLWYDAKDELWHCYFQHNPDSTVWKQPICWGHSVSKDAIIWDYKGLAIVPPDSDGGVFSGSVVVDNRNTSELFDESTDPRQRVVAIWTQDADGIQRQMISYSVDGGYSFKDYAHNPVLDINNSNFRDPKVIWHKETGRWIMVVALSQKFEISIYSSKDLIHWQYESCFAVRGFKGLQYECPGLIKVPLLDANGQEVKDTKDNWVLYISINPGAPQGGSTTEYFIGEFDGKVFQPRDNQVRLMDLGKDFYAFQTFYNTPNDKDVIGMAWASNWQYTNQTPTSQYRSCLTMLRKLHLQKLQITPEYSEINLFSAPLWDQDSLVNLAPPKSLTPDAPLVPNHGLNINLDQSEGLLEFTWEWSVQDKLVPKADFCGITMFLKDQETSNQFLSLGFEANSSAFFLDRGNTGSHFTETNPLFTRNLSADLTPYRTFQGTSIYKVHGILDRNILELYFNDGALAATYTFFYLENRPIRWVHMESSVNDVFKIKELRFTELAIKSPSKTY</sequence>
<dbReference type="InterPro" id="IPR023296">
    <property type="entry name" value="Glyco_hydro_beta-prop_sf"/>
</dbReference>
<dbReference type="Pfam" id="PF00251">
    <property type="entry name" value="Glyco_hydro_32N"/>
    <property type="match status" value="1"/>
</dbReference>
<dbReference type="PROSITE" id="PS00609">
    <property type="entry name" value="GLYCOSYL_HYDROL_F32"/>
    <property type="match status" value="1"/>
</dbReference>
<comment type="caution">
    <text evidence="9">The sequence shown here is derived from an EMBL/GenBank/DDBJ whole genome shotgun (WGS) entry which is preliminary data.</text>
</comment>
<organism evidence="9 10">
    <name type="scientific">Zygosaccharomyces rouxii</name>
    <dbReference type="NCBI Taxonomy" id="4956"/>
    <lineage>
        <taxon>Eukaryota</taxon>
        <taxon>Fungi</taxon>
        <taxon>Dikarya</taxon>
        <taxon>Ascomycota</taxon>
        <taxon>Saccharomycotina</taxon>
        <taxon>Saccharomycetes</taxon>
        <taxon>Saccharomycetales</taxon>
        <taxon>Saccharomycetaceae</taxon>
        <taxon>Zygosaccharomyces</taxon>
    </lineage>
</organism>
<dbReference type="eggNOG" id="KOG0228">
    <property type="taxonomic scope" value="Eukaryota"/>
</dbReference>
<dbReference type="SMART" id="SM00640">
    <property type="entry name" value="Glyco_32"/>
    <property type="match status" value="1"/>
</dbReference>
<keyword evidence="4" id="KW-0325">Glycoprotein</keyword>
<evidence type="ECO:0000259" key="8">
    <source>
        <dbReference type="Pfam" id="PF08244"/>
    </source>
</evidence>
<gene>
    <name evidence="9" type="ORF">ZYGR_0H04080</name>
</gene>
<evidence type="ECO:0000259" key="7">
    <source>
        <dbReference type="Pfam" id="PF00251"/>
    </source>
</evidence>
<dbReference type="GO" id="GO:0005576">
    <property type="term" value="C:extracellular region"/>
    <property type="evidence" value="ECO:0007669"/>
    <property type="project" value="UniProtKB-ARBA"/>
</dbReference>
<dbReference type="SUPFAM" id="SSF75005">
    <property type="entry name" value="Arabinanase/levansucrase/invertase"/>
    <property type="match status" value="1"/>
</dbReference>
<dbReference type="GO" id="GO:0000324">
    <property type="term" value="C:fungal-type vacuole"/>
    <property type="evidence" value="ECO:0007669"/>
    <property type="project" value="TreeGrafter"/>
</dbReference>
<evidence type="ECO:0000256" key="3">
    <source>
        <dbReference type="ARBA" id="ARBA00022801"/>
    </source>
</evidence>
<dbReference type="GO" id="GO:0004575">
    <property type="term" value="F:sucrose alpha-glucosidase activity"/>
    <property type="evidence" value="ECO:0007669"/>
    <property type="project" value="TreeGrafter"/>
</dbReference>
<keyword evidence="5 6" id="KW-0326">Glycosidase</keyword>
<dbReference type="OrthoDB" id="202537at2759"/>
<dbReference type="InterPro" id="IPR001362">
    <property type="entry name" value="Glyco_hydro_32"/>
</dbReference>
<feature type="domain" description="Glycosyl hydrolase family 32 N-terminal" evidence="7">
    <location>
        <begin position="12"/>
        <end position="321"/>
    </location>
</feature>
<keyword evidence="2" id="KW-0732">Signal</keyword>
<name>A0A1Q2ZVM2_ZYGRO</name>
<dbReference type="Pfam" id="PF08244">
    <property type="entry name" value="Glyco_hydro_32C"/>
    <property type="match status" value="1"/>
</dbReference>
<keyword evidence="3 6" id="KW-0378">Hydrolase</keyword>
<dbReference type="CDD" id="cd18622">
    <property type="entry name" value="GH32_Inu-like"/>
    <property type="match status" value="1"/>
</dbReference>
<reference evidence="9 10" key="1">
    <citation type="submission" date="2016-08" db="EMBL/GenBank/DDBJ databases">
        <title>Draft genome sequence of allopolyploid Zygosaccharomyces rouxii.</title>
        <authorList>
            <person name="Watanabe J."/>
            <person name="Uehara K."/>
            <person name="Mogi Y."/>
            <person name="Tsukioka Y."/>
        </authorList>
    </citation>
    <scope>NUCLEOTIDE SEQUENCE [LARGE SCALE GENOMIC DNA]</scope>
    <source>
        <strain evidence="9 10">NBRC 110957</strain>
    </source>
</reference>
<evidence type="ECO:0000256" key="1">
    <source>
        <dbReference type="ARBA" id="ARBA00009902"/>
    </source>
</evidence>
<evidence type="ECO:0000313" key="9">
    <source>
        <dbReference type="EMBL" id="GAV47562.1"/>
    </source>
</evidence>
<protein>
    <submittedName>
        <fullName evidence="9">Uncharacterized protein</fullName>
    </submittedName>
</protein>